<feature type="transmembrane region" description="Helical" evidence="7">
    <location>
        <begin position="41"/>
        <end position="60"/>
    </location>
</feature>
<evidence type="ECO:0000256" key="7">
    <source>
        <dbReference type="SAM" id="Phobius"/>
    </source>
</evidence>
<evidence type="ECO:0000256" key="4">
    <source>
        <dbReference type="ARBA" id="ARBA00022692"/>
    </source>
</evidence>
<accession>A0A429ZE39</accession>
<reference evidence="8 9" key="1">
    <citation type="submission" date="2017-05" db="EMBL/GenBank/DDBJ databases">
        <title>Vagococcus spp. assemblies.</title>
        <authorList>
            <person name="Gulvik C.A."/>
        </authorList>
    </citation>
    <scope>NUCLEOTIDE SEQUENCE [LARGE SCALE GENOMIC DNA]</scope>
    <source>
        <strain evidence="8 9">NCFB 2777</strain>
    </source>
</reference>
<dbReference type="OrthoDB" id="9805749at2"/>
<dbReference type="Proteomes" id="UP000287239">
    <property type="component" value="Unassembled WGS sequence"/>
</dbReference>
<feature type="transmembrane region" description="Helical" evidence="7">
    <location>
        <begin position="397"/>
        <end position="414"/>
    </location>
</feature>
<dbReference type="AlphaFoldDB" id="A0A429ZE39"/>
<keyword evidence="4 7" id="KW-0812">Transmembrane</keyword>
<organism evidence="8 9">
    <name type="scientific">Vagococcus salmoninarum</name>
    <dbReference type="NCBI Taxonomy" id="2739"/>
    <lineage>
        <taxon>Bacteria</taxon>
        <taxon>Bacillati</taxon>
        <taxon>Bacillota</taxon>
        <taxon>Bacilli</taxon>
        <taxon>Lactobacillales</taxon>
        <taxon>Enterococcaceae</taxon>
        <taxon>Vagococcus</taxon>
    </lineage>
</organism>
<keyword evidence="3" id="KW-0813">Transport</keyword>
<feature type="transmembrane region" description="Helical" evidence="7">
    <location>
        <begin position="363"/>
        <end position="385"/>
    </location>
</feature>
<evidence type="ECO:0000256" key="1">
    <source>
        <dbReference type="ARBA" id="ARBA00004141"/>
    </source>
</evidence>
<proteinExistence type="inferred from homology"/>
<dbReference type="PANTHER" id="PTHR42810:SF2">
    <property type="entry name" value="PURINE PERMEASE C1399.01C-RELATED"/>
    <property type="match status" value="1"/>
</dbReference>
<sequence length="455" mass="47723">MAEIAQTIQQESEINTGSHLTVGPNDSVSTSQSIFLGIQHVLAMDIYVVPFIIASIIGLSSQETSILIQSTFLAAGIATIIQSAFCMKLPVAQGPSFIPIGAVAGIYFANGSGMTGWSSVLGASLVSAVLLTLIGMTGIFNKIIREFVPPLVGGTIIFIVGLSLMPVGLNDNIFNGAGGTINQNMLLAVIAAGVLIGSVMLAAVFPKIGRWVKISSVILALVAGTVTASFMGMLDLTAVQEASWFSMVQLPFKDVSFSFNPSAILTMLIIYIVLMAETTGTWFAVSNVCDVELTDKQINRGVLGEGLGCLIASLLGSTPVTGYSTNAGIISITGVASRKVFISAGIWFIIFGFSSKLSALISAIPAAVIGGVFVIVCAIISISGLEVMKKIPFHEKETYVFGIPMVLTLALTFIPKDYVSGLPQMLQYLFSSPVATASIVAIMLNKLLPSKKSES</sequence>
<dbReference type="RefSeq" id="WP_126782060.1">
    <property type="nucleotide sequence ID" value="NZ_CP177121.1"/>
</dbReference>
<dbReference type="GO" id="GO:0042907">
    <property type="term" value="F:xanthine transmembrane transporter activity"/>
    <property type="evidence" value="ECO:0007669"/>
    <property type="project" value="TreeGrafter"/>
</dbReference>
<evidence type="ECO:0000256" key="5">
    <source>
        <dbReference type="ARBA" id="ARBA00022989"/>
    </source>
</evidence>
<name>A0A429ZE39_9ENTE</name>
<feature type="transmembrane region" description="Helical" evidence="7">
    <location>
        <begin position="426"/>
        <end position="448"/>
    </location>
</feature>
<evidence type="ECO:0000256" key="3">
    <source>
        <dbReference type="ARBA" id="ARBA00022448"/>
    </source>
</evidence>
<feature type="transmembrane region" description="Helical" evidence="7">
    <location>
        <begin position="185"/>
        <end position="205"/>
    </location>
</feature>
<feature type="transmembrane region" description="Helical" evidence="7">
    <location>
        <begin position="66"/>
        <end position="85"/>
    </location>
</feature>
<dbReference type="GeneID" id="98569378"/>
<protein>
    <submittedName>
        <fullName evidence="8">Xanthine/uracil permease</fullName>
    </submittedName>
</protein>
<dbReference type="GO" id="GO:0005886">
    <property type="term" value="C:plasma membrane"/>
    <property type="evidence" value="ECO:0007669"/>
    <property type="project" value="TreeGrafter"/>
</dbReference>
<dbReference type="PANTHER" id="PTHR42810">
    <property type="entry name" value="PURINE PERMEASE C1399.01C-RELATED"/>
    <property type="match status" value="1"/>
</dbReference>
<comment type="subcellular location">
    <subcellularLocation>
        <location evidence="1">Membrane</location>
        <topology evidence="1">Multi-pass membrane protein</topology>
    </subcellularLocation>
</comment>
<evidence type="ECO:0000313" key="9">
    <source>
        <dbReference type="Proteomes" id="UP000287239"/>
    </source>
</evidence>
<gene>
    <name evidence="8" type="ORF">CBF35_13595</name>
</gene>
<evidence type="ECO:0000313" key="8">
    <source>
        <dbReference type="EMBL" id="RST91976.1"/>
    </source>
</evidence>
<keyword evidence="9" id="KW-1185">Reference proteome</keyword>
<feature type="transmembrane region" description="Helical" evidence="7">
    <location>
        <begin position="259"/>
        <end position="276"/>
    </location>
</feature>
<evidence type="ECO:0000256" key="6">
    <source>
        <dbReference type="ARBA" id="ARBA00023136"/>
    </source>
</evidence>
<dbReference type="InterPro" id="IPR006043">
    <property type="entry name" value="NCS2"/>
</dbReference>
<comment type="similarity">
    <text evidence="2">Belongs to the nucleobase:cation symporter-2 (NCS2) (TC 2.A.40) family.</text>
</comment>
<dbReference type="NCBIfam" id="NF037981">
    <property type="entry name" value="NCS2_1"/>
    <property type="match status" value="1"/>
</dbReference>
<evidence type="ECO:0000256" key="2">
    <source>
        <dbReference type="ARBA" id="ARBA00008821"/>
    </source>
</evidence>
<dbReference type="EMBL" id="NGJU01000025">
    <property type="protein sequence ID" value="RST91976.1"/>
    <property type="molecule type" value="Genomic_DNA"/>
</dbReference>
<feature type="transmembrane region" description="Helical" evidence="7">
    <location>
        <begin position="147"/>
        <end position="165"/>
    </location>
</feature>
<comment type="caution">
    <text evidence="8">The sequence shown here is derived from an EMBL/GenBank/DDBJ whole genome shotgun (WGS) entry which is preliminary data.</text>
</comment>
<feature type="transmembrane region" description="Helical" evidence="7">
    <location>
        <begin position="340"/>
        <end position="357"/>
    </location>
</feature>
<dbReference type="Pfam" id="PF00860">
    <property type="entry name" value="Xan_ur_permease"/>
    <property type="match status" value="1"/>
</dbReference>
<keyword evidence="5 7" id="KW-1133">Transmembrane helix</keyword>
<keyword evidence="6 7" id="KW-0472">Membrane</keyword>
<feature type="transmembrane region" description="Helical" evidence="7">
    <location>
        <begin position="120"/>
        <end position="140"/>
    </location>
</feature>
<feature type="transmembrane region" description="Helical" evidence="7">
    <location>
        <begin position="217"/>
        <end position="239"/>
    </location>
</feature>